<accession>A0A0S4JEX8</accession>
<organism evidence="2 3">
    <name type="scientific">Bodo saltans</name>
    <name type="common">Flagellated protozoan</name>
    <dbReference type="NCBI Taxonomy" id="75058"/>
    <lineage>
        <taxon>Eukaryota</taxon>
        <taxon>Discoba</taxon>
        <taxon>Euglenozoa</taxon>
        <taxon>Kinetoplastea</taxon>
        <taxon>Metakinetoplastina</taxon>
        <taxon>Eubodonida</taxon>
        <taxon>Bodonidae</taxon>
        <taxon>Bodo</taxon>
    </lineage>
</organism>
<name>A0A0S4JEX8_BODSA</name>
<dbReference type="AlphaFoldDB" id="A0A0S4JEX8"/>
<dbReference type="Proteomes" id="UP000051952">
    <property type="component" value="Unassembled WGS sequence"/>
</dbReference>
<sequence length="73" mass="8052">MNSPRRWSVIAKCVVPRHLLQPSPSAISATLVWPTDFHTRASAQAQSSGIGLGRPHRQPQCPDPSDHHEAHLK</sequence>
<evidence type="ECO:0000313" key="3">
    <source>
        <dbReference type="Proteomes" id="UP000051952"/>
    </source>
</evidence>
<gene>
    <name evidence="2" type="ORF">BSAL_11650</name>
</gene>
<dbReference type="VEuPathDB" id="TriTrypDB:BSAL_11650"/>
<reference evidence="3" key="1">
    <citation type="submission" date="2015-09" db="EMBL/GenBank/DDBJ databases">
        <authorList>
            <consortium name="Pathogen Informatics"/>
        </authorList>
    </citation>
    <scope>NUCLEOTIDE SEQUENCE [LARGE SCALE GENOMIC DNA]</scope>
    <source>
        <strain evidence="3">Lake Konstanz</strain>
    </source>
</reference>
<feature type="compositionally biased region" description="Basic and acidic residues" evidence="1">
    <location>
        <begin position="64"/>
        <end position="73"/>
    </location>
</feature>
<feature type="region of interest" description="Disordered" evidence="1">
    <location>
        <begin position="42"/>
        <end position="73"/>
    </location>
</feature>
<proteinExistence type="predicted"/>
<keyword evidence="3" id="KW-1185">Reference proteome</keyword>
<protein>
    <submittedName>
        <fullName evidence="2">Uncharacterized protein</fullName>
    </submittedName>
</protein>
<evidence type="ECO:0000313" key="2">
    <source>
        <dbReference type="EMBL" id="CUG87729.1"/>
    </source>
</evidence>
<dbReference type="EMBL" id="CYKH01001581">
    <property type="protein sequence ID" value="CUG87729.1"/>
    <property type="molecule type" value="Genomic_DNA"/>
</dbReference>
<evidence type="ECO:0000256" key="1">
    <source>
        <dbReference type="SAM" id="MobiDB-lite"/>
    </source>
</evidence>